<keyword evidence="3" id="KW-1185">Reference proteome</keyword>
<evidence type="ECO:0000313" key="3">
    <source>
        <dbReference type="Proteomes" id="UP001281761"/>
    </source>
</evidence>
<protein>
    <submittedName>
        <fullName evidence="2">Uncharacterized protein</fullName>
    </submittedName>
</protein>
<evidence type="ECO:0000313" key="2">
    <source>
        <dbReference type="EMBL" id="KAK2962056.1"/>
    </source>
</evidence>
<organism evidence="2 3">
    <name type="scientific">Blattamonas nauphoetae</name>
    <dbReference type="NCBI Taxonomy" id="2049346"/>
    <lineage>
        <taxon>Eukaryota</taxon>
        <taxon>Metamonada</taxon>
        <taxon>Preaxostyla</taxon>
        <taxon>Oxymonadida</taxon>
        <taxon>Blattamonas</taxon>
    </lineage>
</organism>
<sequence length="934" mass="108431">MPPKHKIVRKQNRTQPNTQIPRAQSSKSDKHVVHSTKRNSVQNDNDSSLDPHSTPCITDVVTITDNDRHYVRVSKQILQNELERQRMKAESMMEQVHLEGDEITLPTSTTSDWRLVLQDSITNYDLKQGCISLFEQSNSRKKLTPIEVFHAVHFMGYATIHIEHRGYPHNKLIETIFHTEKICRKQPTSTFLKLIWHPSDKLRAVALSFLATSLRSSSDQFFIAVAAAGLLQKLFERLKPHEIPLNETTIEFHRHFTSISGRCFFDLTPERISRHLKIEPSYSRPETLVSEIIDAIFQKFCQYLRYLVNHPISPTDYYSGLSLVSKMGIFDQHITRGENKFTTEDLQHFFVELRTNMTKELVSSLDLAVTSEKLSQLLFGKERHTSYSSWVQIFENILVRLSEGRQCSNLGLQAFLCFLSRRPNDFKLSISSDGTFSIKGYRTLFYWMHLSSNPFCTLFNTAQLHNSVAILNKYHLLTDLIDFESLVKHIWTDLFSTLFHVIAPSKWPFTSDFLPLHKQLVSLMSRCLITLTSFDFTSEHGQVQIEPCSVYNTFIDQTKEYIVHLSLHPFSLILRNCDNAILDFLIDLYRRSFENSMTKPFRENLRKDMDEAALSSSSPPFILTSELVCHLTDEEIMNVVDRIVALIESDSPISDDTILRICAFHEMKLRFLYLPEIFRKAGRSTEQCFHTFECLLSLPVDYLDLRPINSLLTPRPHSCQPTLDEWDDVDLSTVGIVMRKMDKCKIPIPSYSNRLEKIFRNFVIRSVRQVCHRAVRQNQPQLEQLLAPSIDFLGNFLVEPYGYDFREKEGECHRIIDICELGDQRVIAQCFSRIGFFSRIVSGVLDARTSFDCEYVVHVFLLRPHSPNDSGAERKMLRRPIQHFLEEGWQDVLELIFVQKNVRSLLNARHNQYVEMMGFHGANLNTPISWYYTN</sequence>
<feature type="compositionally biased region" description="Basic residues" evidence="1">
    <location>
        <begin position="1"/>
        <end position="12"/>
    </location>
</feature>
<dbReference type="Proteomes" id="UP001281761">
    <property type="component" value="Unassembled WGS sequence"/>
</dbReference>
<feature type="compositionally biased region" description="Polar residues" evidence="1">
    <location>
        <begin position="13"/>
        <end position="26"/>
    </location>
</feature>
<comment type="caution">
    <text evidence="2">The sequence shown here is derived from an EMBL/GenBank/DDBJ whole genome shotgun (WGS) entry which is preliminary data.</text>
</comment>
<name>A0ABQ9YE39_9EUKA</name>
<feature type="region of interest" description="Disordered" evidence="1">
    <location>
        <begin position="1"/>
        <end position="54"/>
    </location>
</feature>
<evidence type="ECO:0000256" key="1">
    <source>
        <dbReference type="SAM" id="MobiDB-lite"/>
    </source>
</evidence>
<feature type="compositionally biased region" description="Polar residues" evidence="1">
    <location>
        <begin position="38"/>
        <end position="51"/>
    </location>
</feature>
<gene>
    <name evidence="2" type="ORF">BLNAU_3112</name>
</gene>
<accession>A0ABQ9YE39</accession>
<reference evidence="2 3" key="1">
    <citation type="journal article" date="2022" name="bioRxiv">
        <title>Genomics of Preaxostyla Flagellates Illuminates Evolutionary Transitions and the Path Towards Mitochondrial Loss.</title>
        <authorList>
            <person name="Novak L.V.F."/>
            <person name="Treitli S.C."/>
            <person name="Pyrih J."/>
            <person name="Halakuc P."/>
            <person name="Pipaliya S.V."/>
            <person name="Vacek V."/>
            <person name="Brzon O."/>
            <person name="Soukal P."/>
            <person name="Eme L."/>
            <person name="Dacks J.B."/>
            <person name="Karnkowska A."/>
            <person name="Elias M."/>
            <person name="Hampl V."/>
        </authorList>
    </citation>
    <scope>NUCLEOTIDE SEQUENCE [LARGE SCALE GENOMIC DNA]</scope>
    <source>
        <strain evidence="2">NAU3</strain>
        <tissue evidence="2">Gut</tissue>
    </source>
</reference>
<proteinExistence type="predicted"/>
<dbReference type="EMBL" id="JARBJD010000013">
    <property type="protein sequence ID" value="KAK2962056.1"/>
    <property type="molecule type" value="Genomic_DNA"/>
</dbReference>